<proteinExistence type="predicted"/>
<dbReference type="EMBL" id="CP145316">
    <property type="protein sequence ID" value="XAM17594.1"/>
    <property type="molecule type" value="Genomic_DNA"/>
</dbReference>
<evidence type="ECO:0000313" key="1">
    <source>
        <dbReference type="EMBL" id="XAM17594.1"/>
    </source>
</evidence>
<evidence type="ECO:0000313" key="2">
    <source>
        <dbReference type="Proteomes" id="UP001434737"/>
    </source>
</evidence>
<gene>
    <name evidence="1" type="ORF">V3I05_07855</name>
</gene>
<name>A0ABZ3F355_9HELI</name>
<keyword evidence="2" id="KW-1185">Reference proteome</keyword>
<dbReference type="RefSeq" id="WP_300450428.1">
    <property type="nucleotide sequence ID" value="NZ_CP145316.1"/>
</dbReference>
<accession>A0ABZ3F355</accession>
<reference evidence="1 2" key="1">
    <citation type="submission" date="2024-02" db="EMBL/GenBank/DDBJ databases">
        <title>Genome and pathogenicity analysis of Helicobacter mastomyrinus isolated from mice.</title>
        <authorList>
            <person name="Zhu L."/>
        </authorList>
    </citation>
    <scope>NUCLEOTIDE SEQUENCE [LARGE SCALE GENOMIC DNA]</scope>
    <source>
        <strain evidence="1 2">Hm-17</strain>
    </source>
</reference>
<dbReference type="Proteomes" id="UP001434737">
    <property type="component" value="Chromosome"/>
</dbReference>
<organism evidence="1 2">
    <name type="scientific">Helicobacter mastomyrinus</name>
    <dbReference type="NCBI Taxonomy" id="287948"/>
    <lineage>
        <taxon>Bacteria</taxon>
        <taxon>Pseudomonadati</taxon>
        <taxon>Campylobacterota</taxon>
        <taxon>Epsilonproteobacteria</taxon>
        <taxon>Campylobacterales</taxon>
        <taxon>Helicobacteraceae</taxon>
        <taxon>Helicobacter</taxon>
    </lineage>
</organism>
<sequence length="99" mass="11520">MNQGGAFEKFAQDIAQILPERFYALQRERKALSNASTKIIYDVTCATELSLLTLLSENTDLQVGTIIEYRNKSYRIYQIEIESRVMKRLFLKEENTYAC</sequence>
<protein>
    <submittedName>
        <fullName evidence="1">Uncharacterized protein</fullName>
    </submittedName>
</protein>